<keyword evidence="1" id="KW-0521">NADP</keyword>
<reference evidence="7" key="1">
    <citation type="journal article" date="2017" name="Gigascience">
        <title>The genome draft of coconut (Cocos nucifera).</title>
        <authorList>
            <person name="Xiao Y."/>
            <person name="Xu P."/>
            <person name="Fan H."/>
            <person name="Baudouin L."/>
            <person name="Xia W."/>
            <person name="Bocs S."/>
            <person name="Xu J."/>
            <person name="Li Q."/>
            <person name="Guo A."/>
            <person name="Zhou L."/>
            <person name="Li J."/>
            <person name="Wu Y."/>
            <person name="Ma Z."/>
            <person name="Armero A."/>
            <person name="Issali A.E."/>
            <person name="Liu N."/>
            <person name="Peng M."/>
            <person name="Yang Y."/>
        </authorList>
    </citation>
    <scope>NUCLEOTIDE SEQUENCE</scope>
    <source>
        <tissue evidence="7">Spear leaf of Hainan Tall coconut</tissue>
    </source>
</reference>
<proteinExistence type="inferred from homology"/>
<evidence type="ECO:0000259" key="6">
    <source>
        <dbReference type="Pfam" id="PF02826"/>
    </source>
</evidence>
<dbReference type="FunFam" id="3.40.50.720:FF:000213">
    <property type="entry name" value="Putative 2-hydroxyacid dehydrogenase"/>
    <property type="match status" value="1"/>
</dbReference>
<keyword evidence="3" id="KW-0520">NAD</keyword>
<keyword evidence="8" id="KW-1185">Reference proteome</keyword>
<comment type="similarity">
    <text evidence="4">Belongs to the D-isomer specific 2-hydroxyacid dehydrogenase family.</text>
</comment>
<dbReference type="InterPro" id="IPR036291">
    <property type="entry name" value="NAD(P)-bd_dom_sf"/>
</dbReference>
<reference evidence="7" key="2">
    <citation type="submission" date="2019-07" db="EMBL/GenBank/DDBJ databases">
        <authorList>
            <person name="Yang Y."/>
            <person name="Bocs S."/>
            <person name="Baudouin L."/>
        </authorList>
    </citation>
    <scope>NUCLEOTIDE SEQUENCE</scope>
    <source>
        <tissue evidence="7">Spear leaf of Hainan Tall coconut</tissue>
    </source>
</reference>
<evidence type="ECO:0000313" key="8">
    <source>
        <dbReference type="Proteomes" id="UP000797356"/>
    </source>
</evidence>
<dbReference type="PANTHER" id="PTHR10996:SF268">
    <property type="entry name" value="GLYOXYLATE_HYDROXYPYRUVATE REDUCTASE HPR3"/>
    <property type="match status" value="1"/>
</dbReference>
<dbReference type="PANTHER" id="PTHR10996">
    <property type="entry name" value="2-HYDROXYACID DEHYDROGENASE-RELATED"/>
    <property type="match status" value="1"/>
</dbReference>
<dbReference type="SUPFAM" id="SSF52283">
    <property type="entry name" value="Formate/glycerate dehydrogenase catalytic domain-like"/>
    <property type="match status" value="1"/>
</dbReference>
<dbReference type="EMBL" id="CM017881">
    <property type="protein sequence ID" value="KAG1362460.1"/>
    <property type="molecule type" value="Genomic_DNA"/>
</dbReference>
<evidence type="ECO:0000256" key="2">
    <source>
        <dbReference type="ARBA" id="ARBA00023002"/>
    </source>
</evidence>
<keyword evidence="2 4" id="KW-0560">Oxidoreductase</keyword>
<evidence type="ECO:0000256" key="1">
    <source>
        <dbReference type="ARBA" id="ARBA00022857"/>
    </source>
</evidence>
<dbReference type="Proteomes" id="UP000797356">
    <property type="component" value="Chromosome 10"/>
</dbReference>
<dbReference type="Pfam" id="PF00389">
    <property type="entry name" value="2-Hacid_dh"/>
    <property type="match status" value="1"/>
</dbReference>
<dbReference type="PROSITE" id="PS00065">
    <property type="entry name" value="D_2_HYDROXYACID_DH_1"/>
    <property type="match status" value="1"/>
</dbReference>
<dbReference type="InterPro" id="IPR050223">
    <property type="entry name" value="D-isomer_2-hydroxyacid_DH"/>
</dbReference>
<evidence type="ECO:0000259" key="5">
    <source>
        <dbReference type="Pfam" id="PF00389"/>
    </source>
</evidence>
<accession>A0A8K0ILX3</accession>
<dbReference type="SUPFAM" id="SSF51735">
    <property type="entry name" value="NAD(P)-binding Rossmann-fold domains"/>
    <property type="match status" value="1"/>
</dbReference>
<feature type="domain" description="D-isomer specific 2-hydroxyacid dehydrogenase NAD-binding" evidence="6">
    <location>
        <begin position="125"/>
        <end position="301"/>
    </location>
</feature>
<gene>
    <name evidence="7" type="ORF">COCNU_10G006790</name>
</gene>
<evidence type="ECO:0000256" key="4">
    <source>
        <dbReference type="RuleBase" id="RU003719"/>
    </source>
</evidence>
<dbReference type="GO" id="GO:0030267">
    <property type="term" value="F:glyoxylate reductase (NADPH) activity"/>
    <property type="evidence" value="ECO:0007669"/>
    <property type="project" value="TreeGrafter"/>
</dbReference>
<comment type="caution">
    <text evidence="7">The sequence shown here is derived from an EMBL/GenBank/DDBJ whole genome shotgun (WGS) entry which is preliminary data.</text>
</comment>
<evidence type="ECO:0000313" key="7">
    <source>
        <dbReference type="EMBL" id="KAG1362460.1"/>
    </source>
</evidence>
<dbReference type="GO" id="GO:0005829">
    <property type="term" value="C:cytosol"/>
    <property type="evidence" value="ECO:0007669"/>
    <property type="project" value="TreeGrafter"/>
</dbReference>
<dbReference type="InterPro" id="IPR029752">
    <property type="entry name" value="D-isomer_DH_CS1"/>
</dbReference>
<protein>
    <submittedName>
        <fullName evidence="7">Glyoxylate/hydroxypyruvate reductase HPR3</fullName>
    </submittedName>
</protein>
<dbReference type="OrthoDB" id="298012at2759"/>
<dbReference type="GO" id="GO:0051287">
    <property type="term" value="F:NAD binding"/>
    <property type="evidence" value="ECO:0007669"/>
    <property type="project" value="InterPro"/>
</dbReference>
<dbReference type="InterPro" id="IPR006140">
    <property type="entry name" value="D-isomer_DH_NAD-bd"/>
</dbReference>
<sequence>MSVERHTAETPAGERELPLVLLLRPLFPRFHVALTHKFRFLKPWESQLPPDEFLAAHAGAVRALLCSGPTPVDAELLASLPRLELVVASSAGVNHIDVAACRRRGIAITNAGNAFTDDVADFAVALLIDVLRKISASDRAINALPDICNSYGVGHVANLDKLGGKRVGIIGLGSIGSAVARRLGAFGCTILYHSKRKKPSVSYKFFSNVTDLAAESDVLITTCALTDETHHIIDKEVMLALGKDGIIINVGRGALVDEKELVRCLMEGEIGGAGLDVFKNEPVVPQELFHMDNVVLTHHQAVFTPESFDGLLEVVMGNLEAFFSNKPLLTPISE</sequence>
<dbReference type="InterPro" id="IPR006139">
    <property type="entry name" value="D-isomer_2_OHA_DH_cat_dom"/>
</dbReference>
<dbReference type="CDD" id="cd12156">
    <property type="entry name" value="HPPR"/>
    <property type="match status" value="1"/>
</dbReference>
<dbReference type="GO" id="GO:0016618">
    <property type="term" value="F:hydroxypyruvate reductase [NAD(P)H] activity"/>
    <property type="evidence" value="ECO:0007669"/>
    <property type="project" value="TreeGrafter"/>
</dbReference>
<dbReference type="AlphaFoldDB" id="A0A8K0ILX3"/>
<name>A0A8K0ILX3_COCNU</name>
<dbReference type="Pfam" id="PF02826">
    <property type="entry name" value="2-Hacid_dh_C"/>
    <property type="match status" value="1"/>
</dbReference>
<feature type="domain" description="D-isomer specific 2-hydroxyacid dehydrogenase catalytic" evidence="5">
    <location>
        <begin position="47"/>
        <end position="331"/>
    </location>
</feature>
<evidence type="ECO:0000256" key="3">
    <source>
        <dbReference type="ARBA" id="ARBA00023027"/>
    </source>
</evidence>
<dbReference type="Gene3D" id="3.40.50.720">
    <property type="entry name" value="NAD(P)-binding Rossmann-like Domain"/>
    <property type="match status" value="2"/>
</dbReference>
<organism evidence="7 8">
    <name type="scientific">Cocos nucifera</name>
    <name type="common">Coconut palm</name>
    <dbReference type="NCBI Taxonomy" id="13894"/>
    <lineage>
        <taxon>Eukaryota</taxon>
        <taxon>Viridiplantae</taxon>
        <taxon>Streptophyta</taxon>
        <taxon>Embryophyta</taxon>
        <taxon>Tracheophyta</taxon>
        <taxon>Spermatophyta</taxon>
        <taxon>Magnoliopsida</taxon>
        <taxon>Liliopsida</taxon>
        <taxon>Arecaceae</taxon>
        <taxon>Arecoideae</taxon>
        <taxon>Cocoseae</taxon>
        <taxon>Attaleinae</taxon>
        <taxon>Cocos</taxon>
    </lineage>
</organism>